<evidence type="ECO:0000313" key="9">
    <source>
        <dbReference type="EMBL" id="NMH59379.1"/>
    </source>
</evidence>
<keyword evidence="10" id="KW-1185">Reference proteome</keyword>
<feature type="transmembrane region" description="Helical" evidence="7">
    <location>
        <begin position="16"/>
        <end position="35"/>
    </location>
</feature>
<name>A0ABX1QZZ4_9ALTE</name>
<dbReference type="EMBL" id="JAATNW010000003">
    <property type="protein sequence ID" value="NMH59379.1"/>
    <property type="molecule type" value="Genomic_DNA"/>
</dbReference>
<comment type="caution">
    <text evidence="9">The sequence shown here is derived from an EMBL/GenBank/DDBJ whole genome shotgun (WGS) entry which is preliminary data.</text>
</comment>
<keyword evidence="5 7" id="KW-1133">Transmembrane helix</keyword>
<accession>A0ABX1QZZ4</accession>
<keyword evidence="4 7" id="KW-0812">Transmembrane</keyword>
<dbReference type="PANTHER" id="PTHR30462:SF2">
    <property type="entry name" value="INTERMEMBRANE TRANSPORT PROTEIN PQIB"/>
    <property type="match status" value="1"/>
</dbReference>
<dbReference type="Pfam" id="PF02470">
    <property type="entry name" value="MlaD"/>
    <property type="match status" value="2"/>
</dbReference>
<feature type="domain" description="Mce/MlaD" evidence="8">
    <location>
        <begin position="293"/>
        <end position="386"/>
    </location>
</feature>
<keyword evidence="6 7" id="KW-0472">Membrane</keyword>
<keyword evidence="3" id="KW-0997">Cell inner membrane</keyword>
<evidence type="ECO:0000259" key="8">
    <source>
        <dbReference type="Pfam" id="PF02470"/>
    </source>
</evidence>
<evidence type="ECO:0000256" key="7">
    <source>
        <dbReference type="SAM" id="Phobius"/>
    </source>
</evidence>
<dbReference type="InterPro" id="IPR051800">
    <property type="entry name" value="PqiA-PqiB_transport"/>
</dbReference>
<keyword evidence="2" id="KW-1003">Cell membrane</keyword>
<evidence type="ECO:0000256" key="3">
    <source>
        <dbReference type="ARBA" id="ARBA00022519"/>
    </source>
</evidence>
<evidence type="ECO:0000256" key="5">
    <source>
        <dbReference type="ARBA" id="ARBA00022989"/>
    </source>
</evidence>
<feature type="domain" description="Mce/MlaD" evidence="8">
    <location>
        <begin position="39"/>
        <end position="128"/>
    </location>
</feature>
<protein>
    <submittedName>
        <fullName evidence="9">Intermembrane transport protein PqiB</fullName>
    </submittedName>
</protein>
<dbReference type="NCBIfam" id="NF008070">
    <property type="entry name" value="PRK10807.1"/>
    <property type="match status" value="1"/>
</dbReference>
<dbReference type="PANTHER" id="PTHR30462">
    <property type="entry name" value="INTERMEMBRANE TRANSPORT PROTEIN PQIB-RELATED"/>
    <property type="match status" value="1"/>
</dbReference>
<gene>
    <name evidence="9" type="primary">pqiB</name>
    <name evidence="9" type="ORF">HCJ96_05030</name>
</gene>
<comment type="subcellular location">
    <subcellularLocation>
        <location evidence="1">Cell inner membrane</location>
    </subcellularLocation>
</comment>
<proteinExistence type="predicted"/>
<dbReference type="Proteomes" id="UP000709336">
    <property type="component" value="Unassembled WGS sequence"/>
</dbReference>
<evidence type="ECO:0000256" key="1">
    <source>
        <dbReference type="ARBA" id="ARBA00004533"/>
    </source>
</evidence>
<dbReference type="InterPro" id="IPR003399">
    <property type="entry name" value="Mce/MlaD"/>
</dbReference>
<dbReference type="RefSeq" id="WP_169209960.1">
    <property type="nucleotide sequence ID" value="NZ_JAATNW010000003.1"/>
</dbReference>
<sequence>MNEEAHIKPTSKLSKIWIIPFLVIIVGGWLIWYQWNNQGPMITIEMKSAAGIDVNKTPIKVRDLNIGQVKKIELKQDLEGVIVHARIDKGAAYLLTDKTQFWVVAPRISFSEVSGLNTLLSGAYIAMSAHDEGIETYHFIAQERPPVTPQGTPGLHLSLKSDDELAYKAGDPIIYKGFKVGEFEDSSFNIEERVVYYDAFIRAPYHKLITQNTRFWNVSGVKLNLESSGVKVETGSLETLLANGITFGIPEGVNSGEQITGNAFFTIYEDQTAAINARFKLAAEYLLLIDETVRGLKVGAPVEYRGIEIGEVRSINAGNVVEGSILEQDFPIPVVISIYPGKVRQDDSEIGLNLVKQTMQKWIAQDLRASLRMGNVLTGGLFVDLKHIKDHKPIPLETINGFDVIPTVSNEFTQLTQKADAILDKINQLPLDKLVGDIGTVITDLSEAAASVKTTADNFDTLVTEIDAEQLNGNLNEVLDDMSTLLQNYTEGGLSKSEIQETMDSLQDTLRSIQPLILQLNQKPNGLIFATGNEADIQPKAQKSGAN</sequence>
<evidence type="ECO:0000256" key="2">
    <source>
        <dbReference type="ARBA" id="ARBA00022475"/>
    </source>
</evidence>
<evidence type="ECO:0000256" key="4">
    <source>
        <dbReference type="ARBA" id="ARBA00022692"/>
    </source>
</evidence>
<evidence type="ECO:0000256" key="6">
    <source>
        <dbReference type="ARBA" id="ARBA00023136"/>
    </source>
</evidence>
<reference evidence="9 10" key="1">
    <citation type="submission" date="2020-03" db="EMBL/GenBank/DDBJ databases">
        <title>Alteromonas ponticola sp. nov., isolated from seawater.</title>
        <authorList>
            <person name="Yoon J.-H."/>
            <person name="Kim Y.-O."/>
        </authorList>
    </citation>
    <scope>NUCLEOTIDE SEQUENCE [LARGE SCALE GENOMIC DNA]</scope>
    <source>
        <strain evidence="9 10">MYP5</strain>
    </source>
</reference>
<organism evidence="9 10">
    <name type="scientific">Alteromonas ponticola</name>
    <dbReference type="NCBI Taxonomy" id="2720613"/>
    <lineage>
        <taxon>Bacteria</taxon>
        <taxon>Pseudomonadati</taxon>
        <taxon>Pseudomonadota</taxon>
        <taxon>Gammaproteobacteria</taxon>
        <taxon>Alteromonadales</taxon>
        <taxon>Alteromonadaceae</taxon>
        <taxon>Alteromonas/Salinimonas group</taxon>
        <taxon>Alteromonas</taxon>
    </lineage>
</organism>
<evidence type="ECO:0000313" key="10">
    <source>
        <dbReference type="Proteomes" id="UP000709336"/>
    </source>
</evidence>